<dbReference type="OrthoDB" id="2506124at2759"/>
<evidence type="ECO:0000313" key="1">
    <source>
        <dbReference type="EMBL" id="MBW0499385.1"/>
    </source>
</evidence>
<proteinExistence type="predicted"/>
<name>A0A9Q3DE82_9BASI</name>
<dbReference type="EMBL" id="AVOT02015244">
    <property type="protein sequence ID" value="MBW0499385.1"/>
    <property type="molecule type" value="Genomic_DNA"/>
</dbReference>
<gene>
    <name evidence="1" type="ORF">O181_039100</name>
</gene>
<keyword evidence="2" id="KW-1185">Reference proteome</keyword>
<dbReference type="AlphaFoldDB" id="A0A9Q3DE82"/>
<reference evidence="1" key="1">
    <citation type="submission" date="2021-03" db="EMBL/GenBank/DDBJ databases">
        <title>Draft genome sequence of rust myrtle Austropuccinia psidii MF-1, a brazilian biotype.</title>
        <authorList>
            <person name="Quecine M.C."/>
            <person name="Pachon D.M.R."/>
            <person name="Bonatelli M.L."/>
            <person name="Correr F.H."/>
            <person name="Franceschini L.M."/>
            <person name="Leite T.F."/>
            <person name="Margarido G.R.A."/>
            <person name="Almeida C.A."/>
            <person name="Ferrarezi J.A."/>
            <person name="Labate C.A."/>
        </authorList>
    </citation>
    <scope>NUCLEOTIDE SEQUENCE</scope>
    <source>
        <strain evidence="1">MF-1</strain>
    </source>
</reference>
<comment type="caution">
    <text evidence="1">The sequence shown here is derived from an EMBL/GenBank/DDBJ whole genome shotgun (WGS) entry which is preliminary data.</text>
</comment>
<accession>A0A9Q3DE82</accession>
<organism evidence="1 2">
    <name type="scientific">Austropuccinia psidii MF-1</name>
    <dbReference type="NCBI Taxonomy" id="1389203"/>
    <lineage>
        <taxon>Eukaryota</taxon>
        <taxon>Fungi</taxon>
        <taxon>Dikarya</taxon>
        <taxon>Basidiomycota</taxon>
        <taxon>Pucciniomycotina</taxon>
        <taxon>Pucciniomycetes</taxon>
        <taxon>Pucciniales</taxon>
        <taxon>Sphaerophragmiaceae</taxon>
        <taxon>Austropuccinia</taxon>
    </lineage>
</organism>
<protein>
    <submittedName>
        <fullName evidence="1">Uncharacterized protein</fullName>
    </submittedName>
</protein>
<dbReference type="Proteomes" id="UP000765509">
    <property type="component" value="Unassembled WGS sequence"/>
</dbReference>
<evidence type="ECO:0000313" key="2">
    <source>
        <dbReference type="Proteomes" id="UP000765509"/>
    </source>
</evidence>
<sequence>MHIALGMMHNWLEGVLSEHFRHRWGFQEDSQEKQKASERASPKSKRIRLGSENLTLDQDEVVDNDTSLSSDDDDINLGQGINGELMTKVDMDLFQYLMQDIVTPTGATKLPCNLGHAKHGCLKAEEWLSVFTLIIPLIIPELYLESRKMIGPKSRQGTLLQNTGDLVQCTRISMTKVVRDGHAGRFYNAYNRYWESSKKLFNNPRVKPNNHYALHIPEQLKL</sequence>